<reference evidence="2" key="1">
    <citation type="journal article" date="2020" name="Stud. Mycol.">
        <title>101 Dothideomycetes genomes: a test case for predicting lifestyles and emergence of pathogens.</title>
        <authorList>
            <person name="Haridas S."/>
            <person name="Albert R."/>
            <person name="Binder M."/>
            <person name="Bloem J."/>
            <person name="Labutti K."/>
            <person name="Salamov A."/>
            <person name="Andreopoulos B."/>
            <person name="Baker S."/>
            <person name="Barry K."/>
            <person name="Bills G."/>
            <person name="Bluhm B."/>
            <person name="Cannon C."/>
            <person name="Castanera R."/>
            <person name="Culley D."/>
            <person name="Daum C."/>
            <person name="Ezra D."/>
            <person name="Gonzalez J."/>
            <person name="Henrissat B."/>
            <person name="Kuo A."/>
            <person name="Liang C."/>
            <person name="Lipzen A."/>
            <person name="Lutzoni F."/>
            <person name="Magnuson J."/>
            <person name="Mondo S."/>
            <person name="Nolan M."/>
            <person name="Ohm R."/>
            <person name="Pangilinan J."/>
            <person name="Park H.-J."/>
            <person name="Ramirez L."/>
            <person name="Alfaro M."/>
            <person name="Sun H."/>
            <person name="Tritt A."/>
            <person name="Yoshinaga Y."/>
            <person name="Zwiers L.-H."/>
            <person name="Turgeon B."/>
            <person name="Goodwin S."/>
            <person name="Spatafora J."/>
            <person name="Crous P."/>
            <person name="Grigoriev I."/>
        </authorList>
    </citation>
    <scope>NUCLEOTIDE SEQUENCE</scope>
    <source>
        <strain evidence="2">CBS 133067</strain>
    </source>
</reference>
<dbReference type="InterPro" id="IPR003673">
    <property type="entry name" value="CoA-Trfase_fam_III"/>
</dbReference>
<dbReference type="OrthoDB" id="2308815at2759"/>
<comment type="similarity">
    <text evidence="1">Belongs to the CoA-transferase III family.</text>
</comment>
<dbReference type="InterPro" id="IPR052985">
    <property type="entry name" value="CoA-trans_III_biosynth/detox"/>
</dbReference>
<dbReference type="Pfam" id="PF02515">
    <property type="entry name" value="CoA_transf_3"/>
    <property type="match status" value="1"/>
</dbReference>
<name>A0A9P4IKR0_9PEZI</name>
<dbReference type="AlphaFoldDB" id="A0A9P4IKR0"/>
<evidence type="ECO:0000313" key="2">
    <source>
        <dbReference type="EMBL" id="KAF2100262.1"/>
    </source>
</evidence>
<dbReference type="PANTHER" id="PTHR48229">
    <property type="entry name" value="CAIB/BAIF FAMILY ENZYME (AFU_ORTHOLOGUE AFUA_1G05360)-RELATED"/>
    <property type="match status" value="1"/>
</dbReference>
<keyword evidence="3" id="KW-1185">Reference proteome</keyword>
<accession>A0A9P4IKR0</accession>
<organism evidence="2 3">
    <name type="scientific">Rhizodiscina lignyota</name>
    <dbReference type="NCBI Taxonomy" id="1504668"/>
    <lineage>
        <taxon>Eukaryota</taxon>
        <taxon>Fungi</taxon>
        <taxon>Dikarya</taxon>
        <taxon>Ascomycota</taxon>
        <taxon>Pezizomycotina</taxon>
        <taxon>Dothideomycetes</taxon>
        <taxon>Pleosporomycetidae</taxon>
        <taxon>Aulographales</taxon>
        <taxon>Rhizodiscinaceae</taxon>
        <taxon>Rhizodiscina</taxon>
    </lineage>
</organism>
<dbReference type="EMBL" id="ML978124">
    <property type="protein sequence ID" value="KAF2100262.1"/>
    <property type="molecule type" value="Genomic_DNA"/>
</dbReference>
<evidence type="ECO:0000256" key="1">
    <source>
        <dbReference type="ARBA" id="ARBA00008383"/>
    </source>
</evidence>
<dbReference type="InterPro" id="IPR023606">
    <property type="entry name" value="CoA-Trfase_III_dom_1_sf"/>
</dbReference>
<sequence>MNGVNGATNGSSSGAHEYSVPEEAFKVFQSSVLSNPLVAKDLPKEITEASSHVHFWGSESPSVPVNWRFAEAVAALKGLEAALVNVLLKRKYNVEPQDVNINTDHAVLFVMATLLWTLDPAEGGLNLTPTTLRGANKELEKYFPNCDKHGMNSSQYRNLATNIYKCKDGRFYHTHNSLNPDPTLDCMELPHNMDIPSYEEGVKPFMEAFAKIGSKELDAKYNDVYRQAGTICYSVDEFAATEHGKANADVGLWEIYSHPNPKQTAPWWPDSPQTSPTRPLAGLKVIDLTRIIAAPTVTRGLADFGASVMRCTSPNLPDVNGLHVDLNWGKWNCSIDLRNPDDREKLRALIMEADVVVQSYRPNILDKYGFSQEDILKLVENRERGMIYARVNCYGWHGPWVERSGWQQISDACTGISHGFGQALGHGDPVTPIFPHTDYGCGIAGSCAIIIALLRQAESGGSYSIDLSLNYYNTWLAKFVGTYPDDVFAKVRAEHGNPMYQHWHNNGFSVPVTMKALRAGEGGKRLFQPDFFEDRSAPTVMGDKKIRKVKGIAQFQDVVQLGFNVGTRGNGIDAARWPTDLMVDQVV</sequence>
<dbReference type="GO" id="GO:0003824">
    <property type="term" value="F:catalytic activity"/>
    <property type="evidence" value="ECO:0007669"/>
    <property type="project" value="InterPro"/>
</dbReference>
<dbReference type="Gene3D" id="3.40.50.10540">
    <property type="entry name" value="Crotonobetainyl-coa:carnitine coa-transferase, domain 1"/>
    <property type="match status" value="1"/>
</dbReference>
<gene>
    <name evidence="2" type="ORF">NA57DRAFT_37014</name>
</gene>
<dbReference type="SUPFAM" id="SSF89796">
    <property type="entry name" value="CoA-transferase family III (CaiB/BaiF)"/>
    <property type="match status" value="2"/>
</dbReference>
<dbReference type="Proteomes" id="UP000799772">
    <property type="component" value="Unassembled WGS sequence"/>
</dbReference>
<dbReference type="PANTHER" id="PTHR48229:SF2">
    <property type="entry name" value="CAIB_BAIF FAMILY PROTEIN"/>
    <property type="match status" value="1"/>
</dbReference>
<protein>
    <submittedName>
        <fullName evidence="2">L-carnitine dehydratase</fullName>
    </submittedName>
</protein>
<proteinExistence type="inferred from homology"/>
<evidence type="ECO:0000313" key="3">
    <source>
        <dbReference type="Proteomes" id="UP000799772"/>
    </source>
</evidence>
<comment type="caution">
    <text evidence="2">The sequence shown here is derived from an EMBL/GenBank/DDBJ whole genome shotgun (WGS) entry which is preliminary data.</text>
</comment>